<keyword evidence="1 4" id="KW-0349">Heme</keyword>
<evidence type="ECO:0000256" key="5">
    <source>
        <dbReference type="SAM" id="SignalP"/>
    </source>
</evidence>
<evidence type="ECO:0000256" key="3">
    <source>
        <dbReference type="ARBA" id="ARBA00023004"/>
    </source>
</evidence>
<dbReference type="InterPro" id="IPR009056">
    <property type="entry name" value="Cyt_c-like_dom"/>
</dbReference>
<proteinExistence type="predicted"/>
<dbReference type="GO" id="GO:0020037">
    <property type="term" value="F:heme binding"/>
    <property type="evidence" value="ECO:0007669"/>
    <property type="project" value="InterPro"/>
</dbReference>
<feature type="chain" id="PRO_5042176428" evidence="5">
    <location>
        <begin position="22"/>
        <end position="133"/>
    </location>
</feature>
<dbReference type="Pfam" id="PF00034">
    <property type="entry name" value="Cytochrom_C"/>
    <property type="match status" value="1"/>
</dbReference>
<reference evidence="7" key="1">
    <citation type="submission" date="2022-07" db="EMBL/GenBank/DDBJ databases">
        <authorList>
            <person name="Otstavnykh N."/>
            <person name="Isaeva M."/>
            <person name="Bystritskaya E."/>
        </authorList>
    </citation>
    <scope>NUCLEOTIDE SEQUENCE</scope>
    <source>
        <strain evidence="7">KCTC 52189</strain>
    </source>
</reference>
<name>A0AAE4B312_9RHOB</name>
<dbReference type="GO" id="GO:0046872">
    <property type="term" value="F:metal ion binding"/>
    <property type="evidence" value="ECO:0007669"/>
    <property type="project" value="UniProtKB-KW"/>
</dbReference>
<evidence type="ECO:0000313" key="7">
    <source>
        <dbReference type="EMBL" id="MDQ2089553.1"/>
    </source>
</evidence>
<feature type="domain" description="Cytochrome c" evidence="6">
    <location>
        <begin position="21"/>
        <end position="116"/>
    </location>
</feature>
<accession>A0AAE4B312</accession>
<gene>
    <name evidence="7" type="ORF">NO357_06530</name>
</gene>
<evidence type="ECO:0000256" key="4">
    <source>
        <dbReference type="PROSITE-ProRule" id="PRU00433"/>
    </source>
</evidence>
<keyword evidence="3 4" id="KW-0408">Iron</keyword>
<sequence>MKNALIGAGLAVAAMTGSAAAEEVLGKQEYMVACAICHGESGKGNGPFAPVLNIETPSLTNLAAKNDGTFPFLETLMIIDGRTGVRGHDGGSMPIWGDRYSKSATELAGVYGSEAIVRGRLLSLVYYLESIQE</sequence>
<evidence type="ECO:0000259" key="6">
    <source>
        <dbReference type="PROSITE" id="PS51007"/>
    </source>
</evidence>
<keyword evidence="5" id="KW-0732">Signal</keyword>
<protein>
    <submittedName>
        <fullName evidence="7">Cytochrome c</fullName>
    </submittedName>
</protein>
<reference evidence="7" key="2">
    <citation type="submission" date="2023-02" db="EMBL/GenBank/DDBJ databases">
        <title>'Rhodoalgimonas zhirmunskyi' gen. nov., isolated from a red alga.</title>
        <authorList>
            <person name="Nedashkovskaya O.I."/>
            <person name="Otstavnykh N.Y."/>
            <person name="Bystritskaya E.P."/>
            <person name="Balabanova L.A."/>
            <person name="Isaeva M.P."/>
        </authorList>
    </citation>
    <scope>NUCLEOTIDE SEQUENCE</scope>
    <source>
        <strain evidence="7">KCTC 52189</strain>
    </source>
</reference>
<dbReference type="Gene3D" id="1.10.760.10">
    <property type="entry name" value="Cytochrome c-like domain"/>
    <property type="match status" value="1"/>
</dbReference>
<comment type="caution">
    <text evidence="7">The sequence shown here is derived from an EMBL/GenBank/DDBJ whole genome shotgun (WGS) entry which is preliminary data.</text>
</comment>
<dbReference type="RefSeq" id="WP_306734827.1">
    <property type="nucleotide sequence ID" value="NZ_JANHAX010000002.1"/>
</dbReference>
<keyword evidence="8" id="KW-1185">Reference proteome</keyword>
<evidence type="ECO:0000313" key="8">
    <source>
        <dbReference type="Proteomes" id="UP001226762"/>
    </source>
</evidence>
<dbReference type="PROSITE" id="PS51007">
    <property type="entry name" value="CYTC"/>
    <property type="match status" value="1"/>
</dbReference>
<keyword evidence="2 4" id="KW-0479">Metal-binding</keyword>
<dbReference type="EMBL" id="JANHAX010000002">
    <property type="protein sequence ID" value="MDQ2089553.1"/>
    <property type="molecule type" value="Genomic_DNA"/>
</dbReference>
<evidence type="ECO:0000256" key="2">
    <source>
        <dbReference type="ARBA" id="ARBA00022723"/>
    </source>
</evidence>
<dbReference type="Proteomes" id="UP001226762">
    <property type="component" value="Unassembled WGS sequence"/>
</dbReference>
<dbReference type="AlphaFoldDB" id="A0AAE4B312"/>
<feature type="signal peptide" evidence="5">
    <location>
        <begin position="1"/>
        <end position="21"/>
    </location>
</feature>
<evidence type="ECO:0000256" key="1">
    <source>
        <dbReference type="ARBA" id="ARBA00022617"/>
    </source>
</evidence>
<organism evidence="7 8">
    <name type="scientific">Marimonas arenosa</name>
    <dbReference type="NCBI Taxonomy" id="1795305"/>
    <lineage>
        <taxon>Bacteria</taxon>
        <taxon>Pseudomonadati</taxon>
        <taxon>Pseudomonadota</taxon>
        <taxon>Alphaproteobacteria</taxon>
        <taxon>Rhodobacterales</taxon>
        <taxon>Paracoccaceae</taxon>
        <taxon>Marimonas</taxon>
    </lineage>
</organism>
<dbReference type="InterPro" id="IPR036909">
    <property type="entry name" value="Cyt_c-like_dom_sf"/>
</dbReference>
<dbReference type="SUPFAM" id="SSF46626">
    <property type="entry name" value="Cytochrome c"/>
    <property type="match status" value="1"/>
</dbReference>
<dbReference type="GO" id="GO:0009055">
    <property type="term" value="F:electron transfer activity"/>
    <property type="evidence" value="ECO:0007669"/>
    <property type="project" value="InterPro"/>
</dbReference>